<dbReference type="AlphaFoldDB" id="A0A1B9GNH6"/>
<gene>
    <name evidence="2" type="ORF">I316_05737</name>
</gene>
<feature type="compositionally biased region" description="Basic and acidic residues" evidence="1">
    <location>
        <begin position="92"/>
        <end position="108"/>
    </location>
</feature>
<name>A0A1B9GNH6_9TREE</name>
<dbReference type="Proteomes" id="UP000092666">
    <property type="component" value="Unassembled WGS sequence"/>
</dbReference>
<accession>A0A1B9GNH6</accession>
<protein>
    <submittedName>
        <fullName evidence="2">Uncharacterized protein</fullName>
    </submittedName>
</protein>
<dbReference type="EMBL" id="KI669507">
    <property type="protein sequence ID" value="OCF32557.1"/>
    <property type="molecule type" value="Genomic_DNA"/>
</dbReference>
<evidence type="ECO:0000313" key="3">
    <source>
        <dbReference type="Proteomes" id="UP000092666"/>
    </source>
</evidence>
<feature type="compositionally biased region" description="Basic and acidic residues" evidence="1">
    <location>
        <begin position="174"/>
        <end position="183"/>
    </location>
</feature>
<reference evidence="2 3" key="1">
    <citation type="submission" date="2013-07" db="EMBL/GenBank/DDBJ databases">
        <title>The Genome Sequence of Cryptococcus heveanensis BCC8398.</title>
        <authorList>
            <consortium name="The Broad Institute Genome Sequencing Platform"/>
            <person name="Cuomo C."/>
            <person name="Litvintseva A."/>
            <person name="Chen Y."/>
            <person name="Heitman J."/>
            <person name="Sun S."/>
            <person name="Springer D."/>
            <person name="Dromer F."/>
            <person name="Young S.K."/>
            <person name="Zeng Q."/>
            <person name="Gargeya S."/>
            <person name="Fitzgerald M."/>
            <person name="Abouelleil A."/>
            <person name="Alvarado L."/>
            <person name="Berlin A.M."/>
            <person name="Chapman S.B."/>
            <person name="Dewar J."/>
            <person name="Goldberg J."/>
            <person name="Griggs A."/>
            <person name="Gujja S."/>
            <person name="Hansen M."/>
            <person name="Howarth C."/>
            <person name="Imamovic A."/>
            <person name="Larimer J."/>
            <person name="McCowan C."/>
            <person name="Murphy C."/>
            <person name="Pearson M."/>
            <person name="Priest M."/>
            <person name="Roberts A."/>
            <person name="Saif S."/>
            <person name="Shea T."/>
            <person name="Sykes S."/>
            <person name="Wortman J."/>
            <person name="Nusbaum C."/>
            <person name="Birren B."/>
        </authorList>
    </citation>
    <scope>NUCLEOTIDE SEQUENCE [LARGE SCALE GENOMIC DNA]</scope>
    <source>
        <strain evidence="2 3">BCC8398</strain>
    </source>
</reference>
<evidence type="ECO:0000256" key="1">
    <source>
        <dbReference type="SAM" id="MobiDB-lite"/>
    </source>
</evidence>
<reference evidence="3" key="2">
    <citation type="submission" date="2013-12" db="EMBL/GenBank/DDBJ databases">
        <title>Evolution of pathogenesis and genome organization in the Tremellales.</title>
        <authorList>
            <person name="Cuomo C."/>
            <person name="Litvintseva A."/>
            <person name="Heitman J."/>
            <person name="Chen Y."/>
            <person name="Sun S."/>
            <person name="Springer D."/>
            <person name="Dromer F."/>
            <person name="Young S."/>
            <person name="Zeng Q."/>
            <person name="Chapman S."/>
            <person name="Gujja S."/>
            <person name="Saif S."/>
            <person name="Birren B."/>
        </authorList>
    </citation>
    <scope>NUCLEOTIDE SEQUENCE [LARGE SCALE GENOMIC DNA]</scope>
    <source>
        <strain evidence="3">BCC8398</strain>
    </source>
</reference>
<keyword evidence="3" id="KW-1185">Reference proteome</keyword>
<feature type="region of interest" description="Disordered" evidence="1">
    <location>
        <begin position="1"/>
        <end position="266"/>
    </location>
</feature>
<proteinExistence type="predicted"/>
<feature type="compositionally biased region" description="Polar residues" evidence="1">
    <location>
        <begin position="241"/>
        <end position="254"/>
    </location>
</feature>
<evidence type="ECO:0000313" key="2">
    <source>
        <dbReference type="EMBL" id="OCF32557.1"/>
    </source>
</evidence>
<sequence>MAESSTGADTSPAGPSRTQSHVPSPGGEETTDQTDQRSYLPGDDIEYTVHGQRRTSPSQGDRTNDPPDTSDTSGPRDRFRNLYRSWRGRRQKSTERTGGEGTKAKVTFDDIADTDSALRDRISSPPRGRSGSRGDTVVDTEAETGPAGTDTTNEGDRATRGTEGSASGPEGLTDEERVRAYQERRRRAMETEGANPEEIEPHPLSSAWRHWSPQPRRLGKSPPTQHQAYVSEEEDEARATVNGTGTGPAQTEATASGGGGSAAAPVTEPISVTDTEAEAQQSTGGGFRGFVRKAYDMFTGGGDDTTDKLTKPAPTTTVTGRPKRPHVWEYFPGGTIPNLLEVGTAALAAQSAIGWNTGVATNPYASLLGNSVYGDQLTGLNDLPLWRLQQIAGMTPQSQYPSLGAPSNPFSDQPSAFNAFQNRFTTPQASAGTSTMTEEQRTLLSVSNEPRVLRLPDGTVIDVAPGEVPLHKLNAVRSQMSTAPQTTSVNLSARDRAIISEFAARTGQTFDQAAADLLGT</sequence>
<feature type="compositionally biased region" description="Polar residues" evidence="1">
    <location>
        <begin position="54"/>
        <end position="73"/>
    </location>
</feature>
<organism evidence="2 3">
    <name type="scientific">Kwoniella heveanensis BCC8398</name>
    <dbReference type="NCBI Taxonomy" id="1296120"/>
    <lineage>
        <taxon>Eukaryota</taxon>
        <taxon>Fungi</taxon>
        <taxon>Dikarya</taxon>
        <taxon>Basidiomycota</taxon>
        <taxon>Agaricomycotina</taxon>
        <taxon>Tremellomycetes</taxon>
        <taxon>Tremellales</taxon>
        <taxon>Cryptococcaceae</taxon>
        <taxon>Kwoniella</taxon>
    </lineage>
</organism>